<proteinExistence type="inferred from homology"/>
<reference evidence="7" key="1">
    <citation type="journal article" date="2019" name="Int. J. Syst. Evol. Microbiol.">
        <title>The Global Catalogue of Microorganisms (GCM) 10K type strain sequencing project: providing services to taxonomists for standard genome sequencing and annotation.</title>
        <authorList>
            <consortium name="The Broad Institute Genomics Platform"/>
            <consortium name="The Broad Institute Genome Sequencing Center for Infectious Disease"/>
            <person name="Wu L."/>
            <person name="Ma J."/>
        </authorList>
    </citation>
    <scope>NUCLEOTIDE SEQUENCE [LARGE SCALE GENOMIC DNA]</scope>
    <source>
        <strain evidence="7">KCTC 42498</strain>
    </source>
</reference>
<evidence type="ECO:0000313" key="6">
    <source>
        <dbReference type="EMBL" id="MFD2515398.1"/>
    </source>
</evidence>
<dbReference type="RefSeq" id="WP_377510040.1">
    <property type="nucleotide sequence ID" value="NZ_JBHULU010000021.1"/>
</dbReference>
<dbReference type="Gene3D" id="1.10.150.130">
    <property type="match status" value="1"/>
</dbReference>
<dbReference type="SUPFAM" id="SSF56349">
    <property type="entry name" value="DNA breaking-rejoining enzymes"/>
    <property type="match status" value="1"/>
</dbReference>
<dbReference type="PANTHER" id="PTHR30349:SF41">
    <property type="entry name" value="INTEGRASE_RECOMBINASE PROTEIN MJ0367-RELATED"/>
    <property type="match status" value="1"/>
</dbReference>
<dbReference type="InterPro" id="IPR004107">
    <property type="entry name" value="Integrase_SAM-like_N"/>
</dbReference>
<protein>
    <submittedName>
        <fullName evidence="6">Tyrosine-type recombinase/integrase</fullName>
    </submittedName>
</protein>
<evidence type="ECO:0000256" key="1">
    <source>
        <dbReference type="ARBA" id="ARBA00008857"/>
    </source>
</evidence>
<comment type="caution">
    <text evidence="6">The sequence shown here is derived from an EMBL/GenBank/DDBJ whole genome shotgun (WGS) entry which is preliminary data.</text>
</comment>
<dbReference type="Gene3D" id="1.10.443.10">
    <property type="entry name" value="Intergrase catalytic core"/>
    <property type="match status" value="1"/>
</dbReference>
<organism evidence="6 7">
    <name type="scientific">Pontibacter locisalis</name>
    <dbReference type="NCBI Taxonomy" id="1719035"/>
    <lineage>
        <taxon>Bacteria</taxon>
        <taxon>Pseudomonadati</taxon>
        <taxon>Bacteroidota</taxon>
        <taxon>Cytophagia</taxon>
        <taxon>Cytophagales</taxon>
        <taxon>Hymenobacteraceae</taxon>
        <taxon>Pontibacter</taxon>
    </lineage>
</organism>
<dbReference type="InterPro" id="IPR013762">
    <property type="entry name" value="Integrase-like_cat_sf"/>
</dbReference>
<evidence type="ECO:0000313" key="7">
    <source>
        <dbReference type="Proteomes" id="UP001597544"/>
    </source>
</evidence>
<dbReference type="InterPro" id="IPR010998">
    <property type="entry name" value="Integrase_recombinase_N"/>
</dbReference>
<keyword evidence="2" id="KW-0229">DNA integration</keyword>
<dbReference type="PROSITE" id="PS51898">
    <property type="entry name" value="TYR_RECOMBINASE"/>
    <property type="match status" value="1"/>
</dbReference>
<dbReference type="InterPro" id="IPR002104">
    <property type="entry name" value="Integrase_catalytic"/>
</dbReference>
<keyword evidence="3" id="KW-0238">DNA-binding</keyword>
<feature type="domain" description="Tyr recombinase" evidence="5">
    <location>
        <begin position="270"/>
        <end position="423"/>
    </location>
</feature>
<name>A0ABW5IPP0_9BACT</name>
<dbReference type="Proteomes" id="UP001597544">
    <property type="component" value="Unassembled WGS sequence"/>
</dbReference>
<keyword evidence="4" id="KW-0233">DNA recombination</keyword>
<dbReference type="EMBL" id="JBHULU010000021">
    <property type="protein sequence ID" value="MFD2515398.1"/>
    <property type="molecule type" value="Genomic_DNA"/>
</dbReference>
<accession>A0ABW5IPP0</accession>
<keyword evidence="7" id="KW-1185">Reference proteome</keyword>
<comment type="similarity">
    <text evidence="1">Belongs to the 'phage' integrase family.</text>
</comment>
<evidence type="ECO:0000256" key="3">
    <source>
        <dbReference type="ARBA" id="ARBA00023125"/>
    </source>
</evidence>
<evidence type="ECO:0000256" key="4">
    <source>
        <dbReference type="ARBA" id="ARBA00023172"/>
    </source>
</evidence>
<sequence length="423" mass="48327">MKSSELVKYSQTYKCFVTHKTPEAIELLHRHFQGVALVDARYLNRPRRLRPAMGAVITSGNLQSEPLAKLPELPIIRLQPLEHNGKTLIQISFPFNELIYKTLRCSSCCQWLQEPRCFAVGTEAASLHQLLDDVQGTAQVWLSNTMKINDMTIMRRLWEQTYSKGAGYITCPLPYLEKLYLLNYSLNTIRTYHSLLLRFFNGHSELGLEKINAFATEEINQYHRQMVQSQQYSYSFVNQSINAVKFYFHRVLGRHTLDLSQVERPEKADRLPTVLSKQEVQRILSATVNLKHRCLLQLLYAGGLRIGEVINLKTTDVQSDRNLLLIRGGKGKKDRTTLLSQKLLESLRAYYKVYRPKVWLFEGQHGGQYTTDSIRNVFRDCVKKAGLQKKGNAPLATPFLCHAPAGAGYEPALHPVFGGAQEQ</sequence>
<evidence type="ECO:0000256" key="2">
    <source>
        <dbReference type="ARBA" id="ARBA00022908"/>
    </source>
</evidence>
<gene>
    <name evidence="6" type="ORF">ACFSRY_16110</name>
</gene>
<dbReference type="InterPro" id="IPR011010">
    <property type="entry name" value="DNA_brk_join_enz"/>
</dbReference>
<dbReference type="InterPro" id="IPR050090">
    <property type="entry name" value="Tyrosine_recombinase_XerCD"/>
</dbReference>
<evidence type="ECO:0000259" key="5">
    <source>
        <dbReference type="PROSITE" id="PS51898"/>
    </source>
</evidence>
<dbReference type="PANTHER" id="PTHR30349">
    <property type="entry name" value="PHAGE INTEGRASE-RELATED"/>
    <property type="match status" value="1"/>
</dbReference>
<dbReference type="Pfam" id="PF13495">
    <property type="entry name" value="Phage_int_SAM_4"/>
    <property type="match status" value="1"/>
</dbReference>
<dbReference type="Pfam" id="PF00589">
    <property type="entry name" value="Phage_integrase"/>
    <property type="match status" value="1"/>
</dbReference>